<evidence type="ECO:0000256" key="9">
    <source>
        <dbReference type="ARBA" id="ARBA00023277"/>
    </source>
</evidence>
<dbReference type="PRINTS" id="PR00115">
    <property type="entry name" value="F16BPHPHTASE"/>
</dbReference>
<protein>
    <recommendedName>
        <fullName evidence="5">fructose-bisphosphatase</fullName>
        <ecNumber evidence="5">3.1.3.11</ecNumber>
    </recommendedName>
    <alternativeName>
        <fullName evidence="11">D-fructose-1,6-bisphosphate 1-phosphohydrolase</fullName>
    </alternativeName>
</protein>
<feature type="domain" description="Fructose-1-6-bisphosphatase class 1 C-terminal" evidence="14">
    <location>
        <begin position="233"/>
        <end position="360"/>
    </location>
</feature>
<dbReference type="Gene3D" id="3.30.540.10">
    <property type="entry name" value="Fructose-1,6-Bisphosphatase, subunit A, domain 1"/>
    <property type="match status" value="1"/>
</dbReference>
<dbReference type="GO" id="GO:0046872">
    <property type="term" value="F:metal ion binding"/>
    <property type="evidence" value="ECO:0007669"/>
    <property type="project" value="UniProtKB-KW"/>
</dbReference>
<dbReference type="PIRSF" id="PIRSF000904">
    <property type="entry name" value="FBPtase_SBPase"/>
    <property type="match status" value="1"/>
</dbReference>
<proteinExistence type="inferred from homology"/>
<dbReference type="InterPro" id="IPR028343">
    <property type="entry name" value="FBPtase"/>
</dbReference>
<dbReference type="NCBIfam" id="NF006778">
    <property type="entry name" value="PRK09293.1-1"/>
    <property type="match status" value="1"/>
</dbReference>
<keyword evidence="7 12" id="KW-0378">Hydrolase</keyword>
<reference evidence="15 16" key="1">
    <citation type="submission" date="2024-07" db="EMBL/GenBank/DDBJ databases">
        <title>Chromosome-level genome assembly of the water stick insect Ranatra chinensis (Heteroptera: Nepidae).</title>
        <authorList>
            <person name="Liu X."/>
        </authorList>
    </citation>
    <scope>NUCLEOTIDE SEQUENCE [LARGE SCALE GENOMIC DNA]</scope>
    <source>
        <strain evidence="15">Cailab_2021Rc</strain>
        <tissue evidence="15">Muscle</tissue>
    </source>
</reference>
<dbReference type="InterPro" id="IPR033391">
    <property type="entry name" value="FBPase_N"/>
</dbReference>
<dbReference type="PIRSF" id="PIRSF500210">
    <property type="entry name" value="FBPtase"/>
    <property type="match status" value="1"/>
</dbReference>
<dbReference type="PANTHER" id="PTHR11556">
    <property type="entry name" value="FRUCTOSE-1,6-BISPHOSPHATASE-RELATED"/>
    <property type="match status" value="1"/>
</dbReference>
<evidence type="ECO:0000256" key="10">
    <source>
        <dbReference type="ARBA" id="ARBA00024331"/>
    </source>
</evidence>
<evidence type="ECO:0000256" key="11">
    <source>
        <dbReference type="ARBA" id="ARBA00032973"/>
    </source>
</evidence>
<dbReference type="FunFam" id="3.30.540.10:FF:000002">
    <property type="entry name" value="Fructose-1,6-bisphosphatase class 1"/>
    <property type="match status" value="1"/>
</dbReference>
<dbReference type="GO" id="GO:0042132">
    <property type="term" value="F:fructose 1,6-bisphosphate 1-phosphatase activity"/>
    <property type="evidence" value="ECO:0007669"/>
    <property type="project" value="UniProtKB-EC"/>
</dbReference>
<dbReference type="EC" id="3.1.3.11" evidence="5"/>
<dbReference type="InterPro" id="IPR000146">
    <property type="entry name" value="FBPase_class-1"/>
</dbReference>
<comment type="subunit">
    <text evidence="4">Homotetramer.</text>
</comment>
<evidence type="ECO:0000256" key="2">
    <source>
        <dbReference type="ARBA" id="ARBA00001946"/>
    </source>
</evidence>
<evidence type="ECO:0000256" key="7">
    <source>
        <dbReference type="ARBA" id="ARBA00022801"/>
    </source>
</evidence>
<comment type="catalytic activity">
    <reaction evidence="1">
        <text>beta-D-fructose 1,6-bisphosphate + H2O = beta-D-fructose 6-phosphate + phosphate</text>
        <dbReference type="Rhea" id="RHEA:11064"/>
        <dbReference type="ChEBI" id="CHEBI:15377"/>
        <dbReference type="ChEBI" id="CHEBI:32966"/>
        <dbReference type="ChEBI" id="CHEBI:43474"/>
        <dbReference type="ChEBI" id="CHEBI:57634"/>
        <dbReference type="EC" id="3.1.3.11"/>
    </reaction>
</comment>
<dbReference type="Proteomes" id="UP001558652">
    <property type="component" value="Unassembled WGS sequence"/>
</dbReference>
<evidence type="ECO:0000259" key="14">
    <source>
        <dbReference type="Pfam" id="PF18913"/>
    </source>
</evidence>
<evidence type="ECO:0000256" key="3">
    <source>
        <dbReference type="ARBA" id="ARBA00010941"/>
    </source>
</evidence>
<dbReference type="CDD" id="cd00354">
    <property type="entry name" value="FBPase"/>
    <property type="match status" value="1"/>
</dbReference>
<dbReference type="Pfam" id="PF18913">
    <property type="entry name" value="FBPase_C"/>
    <property type="match status" value="1"/>
</dbReference>
<keyword evidence="16" id="KW-1185">Reference proteome</keyword>
<comment type="caution">
    <text evidence="15">The sequence shown here is derived from an EMBL/GenBank/DDBJ whole genome shotgun (WGS) entry which is preliminary data.</text>
</comment>
<organism evidence="15 16">
    <name type="scientific">Ranatra chinensis</name>
    <dbReference type="NCBI Taxonomy" id="642074"/>
    <lineage>
        <taxon>Eukaryota</taxon>
        <taxon>Metazoa</taxon>
        <taxon>Ecdysozoa</taxon>
        <taxon>Arthropoda</taxon>
        <taxon>Hexapoda</taxon>
        <taxon>Insecta</taxon>
        <taxon>Pterygota</taxon>
        <taxon>Neoptera</taxon>
        <taxon>Paraneoptera</taxon>
        <taxon>Hemiptera</taxon>
        <taxon>Heteroptera</taxon>
        <taxon>Panheteroptera</taxon>
        <taxon>Nepomorpha</taxon>
        <taxon>Nepidae</taxon>
        <taxon>Ranatrinae</taxon>
        <taxon>Ranatra</taxon>
    </lineage>
</organism>
<feature type="domain" description="Fructose-1-6-bisphosphatase class I N-terminal" evidence="13">
    <location>
        <begin position="42"/>
        <end position="228"/>
    </location>
</feature>
<dbReference type="AlphaFoldDB" id="A0ABD0YH32"/>
<gene>
    <name evidence="15" type="ORF">AAG570_004018</name>
</gene>
<evidence type="ECO:0000256" key="1">
    <source>
        <dbReference type="ARBA" id="ARBA00001273"/>
    </source>
</evidence>
<dbReference type="SUPFAM" id="SSF56655">
    <property type="entry name" value="Carbohydrate phosphatase"/>
    <property type="match status" value="1"/>
</dbReference>
<dbReference type="Pfam" id="PF00316">
    <property type="entry name" value="FBPase"/>
    <property type="match status" value="1"/>
</dbReference>
<comment type="pathway">
    <text evidence="10">Carbohydrate biosynthesis.</text>
</comment>
<dbReference type="InterPro" id="IPR044015">
    <property type="entry name" value="FBPase_C_dom"/>
</dbReference>
<evidence type="ECO:0000259" key="13">
    <source>
        <dbReference type="Pfam" id="PF00316"/>
    </source>
</evidence>
<accession>A0ABD0YH32</accession>
<comment type="cofactor">
    <cofactor evidence="2">
        <name>Mg(2+)</name>
        <dbReference type="ChEBI" id="CHEBI:18420"/>
    </cofactor>
</comment>
<keyword evidence="8" id="KW-0460">Magnesium</keyword>
<name>A0ABD0YH32_9HEMI</name>
<evidence type="ECO:0000313" key="15">
    <source>
        <dbReference type="EMBL" id="KAL1117703.1"/>
    </source>
</evidence>
<dbReference type="EMBL" id="JBFDAA010000015">
    <property type="protein sequence ID" value="KAL1117703.1"/>
    <property type="molecule type" value="Genomic_DNA"/>
</dbReference>
<evidence type="ECO:0000256" key="4">
    <source>
        <dbReference type="ARBA" id="ARBA00011881"/>
    </source>
</evidence>
<evidence type="ECO:0000256" key="5">
    <source>
        <dbReference type="ARBA" id="ARBA00013093"/>
    </source>
</evidence>
<evidence type="ECO:0000256" key="8">
    <source>
        <dbReference type="ARBA" id="ARBA00022842"/>
    </source>
</evidence>
<evidence type="ECO:0000313" key="16">
    <source>
        <dbReference type="Proteomes" id="UP001558652"/>
    </source>
</evidence>
<dbReference type="HAMAP" id="MF_01855">
    <property type="entry name" value="FBPase_class1"/>
    <property type="match status" value="1"/>
</dbReference>
<keyword evidence="6" id="KW-0479">Metal-binding</keyword>
<dbReference type="Gene3D" id="3.40.190.80">
    <property type="match status" value="1"/>
</dbReference>
<evidence type="ECO:0000256" key="6">
    <source>
        <dbReference type="ARBA" id="ARBA00022723"/>
    </source>
</evidence>
<dbReference type="PANTHER" id="PTHR11556:SF1">
    <property type="entry name" value="FRUCTOSE-BISPHOSPHATASE"/>
    <property type="match status" value="1"/>
</dbReference>
<keyword evidence="9 12" id="KW-0119">Carbohydrate metabolism</keyword>
<comment type="similarity">
    <text evidence="3 12">Belongs to the FBPase class 1 family.</text>
</comment>
<sequence length="373" mass="40990">MAIGLNVIARYASQVALYPCSAGKTFVTTYCRRTLFNVPLLTLNSYILSKQREVKEATGEFTQLILAIQTAIKEISDSIRKAGIIRLYGLEGSENVHGERKQKLDVFANDLFVSMCIDSYATCLIVSEELEEPAITPIGKRGKYIMCFDPLDGSSNIECLAPIGSIFGIYKKSTQGEPTDIDALQKGNMAVAAGYAMYSGCTALVLGIGQGVNGFTLNASVGEFYLCDPNMKIPQASETYSINEGYTANWDDAIQEFVMRKKNPKQKKVYSCRYIGTLIADAHRILKHGGIFLYPQTKEHPTGKLKLLFKCNPLAFIMEHAGGTASNGKSPILDIVPEKQSQKSPFYVGCHSEMTSLLQIIASHRRHGPKGQI</sequence>
<evidence type="ECO:0000256" key="12">
    <source>
        <dbReference type="RuleBase" id="RU000508"/>
    </source>
</evidence>